<dbReference type="AlphaFoldDB" id="A0A165A6X5"/>
<sequence length="82" mass="9406">MPGCQSLPLFNSASSFYSSIFVMDEERDMLFTTLKPRNLKLRVIGRNESNNKETSATGMKISNRRLSNVKWVHLCICLTLKH</sequence>
<proteinExistence type="predicted"/>
<dbReference type="Proteomes" id="UP000076858">
    <property type="component" value="Unassembled WGS sequence"/>
</dbReference>
<accession>A0A165A6X5</accession>
<evidence type="ECO:0000313" key="2">
    <source>
        <dbReference type="Proteomes" id="UP000076858"/>
    </source>
</evidence>
<organism evidence="1 2">
    <name type="scientific">Daphnia magna</name>
    <dbReference type="NCBI Taxonomy" id="35525"/>
    <lineage>
        <taxon>Eukaryota</taxon>
        <taxon>Metazoa</taxon>
        <taxon>Ecdysozoa</taxon>
        <taxon>Arthropoda</taxon>
        <taxon>Crustacea</taxon>
        <taxon>Branchiopoda</taxon>
        <taxon>Diplostraca</taxon>
        <taxon>Cladocera</taxon>
        <taxon>Anomopoda</taxon>
        <taxon>Daphniidae</taxon>
        <taxon>Daphnia</taxon>
    </lineage>
</organism>
<keyword evidence="2" id="KW-1185">Reference proteome</keyword>
<reference evidence="1 2" key="1">
    <citation type="submission" date="2016-03" db="EMBL/GenBank/DDBJ databases">
        <title>EvidentialGene: Evidence-directed Construction of Genes on Genomes.</title>
        <authorList>
            <person name="Gilbert D.G."/>
            <person name="Choi J.-H."/>
            <person name="Mockaitis K."/>
            <person name="Colbourne J."/>
            <person name="Pfrender M."/>
        </authorList>
    </citation>
    <scope>NUCLEOTIDE SEQUENCE [LARGE SCALE GENOMIC DNA]</scope>
    <source>
        <strain evidence="1 2">Xinb3</strain>
        <tissue evidence="1">Complete organism</tissue>
    </source>
</reference>
<comment type="caution">
    <text evidence="1">The sequence shown here is derived from an EMBL/GenBank/DDBJ whole genome shotgun (WGS) entry which is preliminary data.</text>
</comment>
<evidence type="ECO:0000313" key="1">
    <source>
        <dbReference type="EMBL" id="KZS17244.1"/>
    </source>
</evidence>
<name>A0A165A6X5_9CRUS</name>
<protein>
    <submittedName>
        <fullName evidence="1">Uncharacterized protein</fullName>
    </submittedName>
</protein>
<gene>
    <name evidence="1" type="ORF">APZ42_016860</name>
</gene>
<dbReference type="EMBL" id="LRGB01000642">
    <property type="protein sequence ID" value="KZS17244.1"/>
    <property type="molecule type" value="Genomic_DNA"/>
</dbReference>